<evidence type="ECO:0000259" key="3">
    <source>
        <dbReference type="Pfam" id="PF25583"/>
    </source>
</evidence>
<keyword evidence="5" id="KW-1185">Reference proteome</keyword>
<dbReference type="InterPro" id="IPR026881">
    <property type="entry name" value="WYL_dom"/>
</dbReference>
<evidence type="ECO:0000313" key="4">
    <source>
        <dbReference type="EMBL" id="MDQ0492418.1"/>
    </source>
</evidence>
<feature type="domain" description="WCX" evidence="3">
    <location>
        <begin position="236"/>
        <end position="311"/>
    </location>
</feature>
<dbReference type="InterPro" id="IPR028349">
    <property type="entry name" value="PafC-like"/>
</dbReference>
<dbReference type="InterPro" id="IPR057727">
    <property type="entry name" value="WCX_dom"/>
</dbReference>
<dbReference type="PROSITE" id="PS52050">
    <property type="entry name" value="WYL"/>
    <property type="match status" value="1"/>
</dbReference>
<dbReference type="Pfam" id="PF25583">
    <property type="entry name" value="WCX"/>
    <property type="match status" value="1"/>
</dbReference>
<dbReference type="EMBL" id="JAUSWA010000002">
    <property type="protein sequence ID" value="MDQ0492418.1"/>
    <property type="molecule type" value="Genomic_DNA"/>
</dbReference>
<dbReference type="InterPro" id="IPR051534">
    <property type="entry name" value="CBASS_pafABC_assoc_protein"/>
</dbReference>
<dbReference type="Gene3D" id="1.10.10.10">
    <property type="entry name" value="Winged helix-like DNA-binding domain superfamily/Winged helix DNA-binding domain"/>
    <property type="match status" value="1"/>
</dbReference>
<protein>
    <submittedName>
        <fullName evidence="4">DNA-binding transcriptional regulator YafY</fullName>
    </submittedName>
</protein>
<dbReference type="InterPro" id="IPR036390">
    <property type="entry name" value="WH_DNA-bd_sf"/>
</dbReference>
<sequence>MNKTDRLLAIVLELQRKHILRAEDLAAIFETSVRTIYRDIQALSESGVPIVGAPGIGYSLMEGYFLPPVSFNVEEAVALLIGTDFVEQKFDTEYGSKAQSSRRKIEAILPESIRREVSRVRTTIRLFAGGKGVDPREKTYLETLRLAILEKQKVRFSYSKRMPEADGNRQSVRVVAPYGLVLFHGSWVLMGQCELRQQLRHFRLSRMDELTVLEDRFQLPVDFNLQDYKQVDDRHVYVRILAHPHIADKVREASNFYMETMEERADGLHVLFRVRQPEELLQWILGWGADMVVLEPETLRERVRAEVEKMLKCY</sequence>
<dbReference type="PIRSF" id="PIRSF016838">
    <property type="entry name" value="PafC"/>
    <property type="match status" value="1"/>
</dbReference>
<feature type="domain" description="WYL" evidence="2">
    <location>
        <begin position="140"/>
        <end position="212"/>
    </location>
</feature>
<dbReference type="Pfam" id="PF08279">
    <property type="entry name" value="HTH_11"/>
    <property type="match status" value="1"/>
</dbReference>
<dbReference type="GO" id="GO:0003677">
    <property type="term" value="F:DNA binding"/>
    <property type="evidence" value="ECO:0007669"/>
    <property type="project" value="UniProtKB-KW"/>
</dbReference>
<dbReference type="PANTHER" id="PTHR34580">
    <property type="match status" value="1"/>
</dbReference>
<accession>A0ABU0KSJ8</accession>
<dbReference type="InterPro" id="IPR036388">
    <property type="entry name" value="WH-like_DNA-bd_sf"/>
</dbReference>
<proteinExistence type="predicted"/>
<evidence type="ECO:0000313" key="5">
    <source>
        <dbReference type="Proteomes" id="UP001242811"/>
    </source>
</evidence>
<dbReference type="SUPFAM" id="SSF46785">
    <property type="entry name" value="Winged helix' DNA-binding domain"/>
    <property type="match status" value="1"/>
</dbReference>
<dbReference type="PANTHER" id="PTHR34580:SF1">
    <property type="entry name" value="PROTEIN PAFC"/>
    <property type="match status" value="1"/>
</dbReference>
<dbReference type="RefSeq" id="WP_152379900.1">
    <property type="nucleotide sequence ID" value="NZ_CP045298.1"/>
</dbReference>
<dbReference type="Pfam" id="PF13280">
    <property type="entry name" value="WYL"/>
    <property type="match status" value="1"/>
</dbReference>
<gene>
    <name evidence="4" type="ORF">QOZ95_000565</name>
</gene>
<comment type="caution">
    <text evidence="4">The sequence shown here is derived from an EMBL/GenBank/DDBJ whole genome shotgun (WGS) entry which is preliminary data.</text>
</comment>
<organism evidence="4 5">
    <name type="scientific">Paenibacillus brasilensis</name>
    <dbReference type="NCBI Taxonomy" id="128574"/>
    <lineage>
        <taxon>Bacteria</taxon>
        <taxon>Bacillati</taxon>
        <taxon>Bacillota</taxon>
        <taxon>Bacilli</taxon>
        <taxon>Bacillales</taxon>
        <taxon>Paenibacillaceae</taxon>
        <taxon>Paenibacillus</taxon>
    </lineage>
</organism>
<dbReference type="Proteomes" id="UP001242811">
    <property type="component" value="Unassembled WGS sequence"/>
</dbReference>
<evidence type="ECO:0000259" key="1">
    <source>
        <dbReference type="Pfam" id="PF08279"/>
    </source>
</evidence>
<feature type="domain" description="Helix-turn-helix type 11" evidence="1">
    <location>
        <begin position="6"/>
        <end position="58"/>
    </location>
</feature>
<dbReference type="InterPro" id="IPR013196">
    <property type="entry name" value="HTH_11"/>
</dbReference>
<evidence type="ECO:0000259" key="2">
    <source>
        <dbReference type="Pfam" id="PF13280"/>
    </source>
</evidence>
<name>A0ABU0KSJ8_9BACL</name>
<reference evidence="4 5" key="1">
    <citation type="submission" date="2023-07" db="EMBL/GenBank/DDBJ databases">
        <title>Genomic Encyclopedia of Type Strains, Phase IV (KMG-IV): sequencing the most valuable type-strain genomes for metagenomic binning, comparative biology and taxonomic classification.</title>
        <authorList>
            <person name="Goeker M."/>
        </authorList>
    </citation>
    <scope>NUCLEOTIDE SEQUENCE [LARGE SCALE GENOMIC DNA]</scope>
    <source>
        <strain evidence="4 5">DSM 14914</strain>
    </source>
</reference>
<keyword evidence="4" id="KW-0238">DNA-binding</keyword>